<dbReference type="EMBL" id="JAAMPC010000004">
    <property type="protein sequence ID" value="KAG2314853.1"/>
    <property type="molecule type" value="Genomic_DNA"/>
</dbReference>
<dbReference type="AlphaFoldDB" id="A0A8X7VN20"/>
<proteinExistence type="predicted"/>
<protein>
    <submittedName>
        <fullName evidence="1">Uncharacterized protein</fullName>
    </submittedName>
</protein>
<gene>
    <name evidence="1" type="ORF">Bca52824_017975</name>
</gene>
<evidence type="ECO:0000313" key="1">
    <source>
        <dbReference type="EMBL" id="KAG2314853.1"/>
    </source>
</evidence>
<sequence>MSIQIHREQLVGFLPLGLILNLMSFLRMLPRNKLEFEIVIGIHVSNQFFRRWRRPTNWVTTEIRLDWVEARSHIPHPPVTFVIRLCEHACCMVIAVSAGAMQGWMELPDLLGSLPLTRPGHPINSAAAATIGRP</sequence>
<name>A0A8X7VN20_BRACI</name>
<keyword evidence="2" id="KW-1185">Reference proteome</keyword>
<comment type="caution">
    <text evidence="1">The sequence shown here is derived from an EMBL/GenBank/DDBJ whole genome shotgun (WGS) entry which is preliminary data.</text>
</comment>
<evidence type="ECO:0000313" key="2">
    <source>
        <dbReference type="Proteomes" id="UP000886595"/>
    </source>
</evidence>
<dbReference type="Proteomes" id="UP000886595">
    <property type="component" value="Unassembled WGS sequence"/>
</dbReference>
<accession>A0A8X7VN20</accession>
<reference evidence="1 2" key="1">
    <citation type="submission" date="2020-02" db="EMBL/GenBank/DDBJ databases">
        <authorList>
            <person name="Ma Q."/>
            <person name="Huang Y."/>
            <person name="Song X."/>
            <person name="Pei D."/>
        </authorList>
    </citation>
    <scope>NUCLEOTIDE SEQUENCE [LARGE SCALE GENOMIC DNA]</scope>
    <source>
        <strain evidence="1">Sxm20200214</strain>
        <tissue evidence="1">Leaf</tissue>
    </source>
</reference>
<organism evidence="1 2">
    <name type="scientific">Brassica carinata</name>
    <name type="common">Ethiopian mustard</name>
    <name type="synonym">Abyssinian cabbage</name>
    <dbReference type="NCBI Taxonomy" id="52824"/>
    <lineage>
        <taxon>Eukaryota</taxon>
        <taxon>Viridiplantae</taxon>
        <taxon>Streptophyta</taxon>
        <taxon>Embryophyta</taxon>
        <taxon>Tracheophyta</taxon>
        <taxon>Spermatophyta</taxon>
        <taxon>Magnoliopsida</taxon>
        <taxon>eudicotyledons</taxon>
        <taxon>Gunneridae</taxon>
        <taxon>Pentapetalae</taxon>
        <taxon>rosids</taxon>
        <taxon>malvids</taxon>
        <taxon>Brassicales</taxon>
        <taxon>Brassicaceae</taxon>
        <taxon>Brassiceae</taxon>
        <taxon>Brassica</taxon>
    </lineage>
</organism>